<dbReference type="OrthoDB" id="5584477at2759"/>
<dbReference type="Gene3D" id="1.10.510.10">
    <property type="entry name" value="Transferase(Phosphotransferase) domain 1"/>
    <property type="match status" value="1"/>
</dbReference>
<feature type="compositionally biased region" description="Polar residues" evidence="1">
    <location>
        <begin position="797"/>
        <end position="810"/>
    </location>
</feature>
<evidence type="ECO:0000259" key="2">
    <source>
        <dbReference type="Pfam" id="PF17667"/>
    </source>
</evidence>
<dbReference type="InterPro" id="IPR011009">
    <property type="entry name" value="Kinase-like_dom_sf"/>
</dbReference>
<feature type="domain" description="Fungal-type protein kinase" evidence="2">
    <location>
        <begin position="280"/>
        <end position="477"/>
    </location>
</feature>
<dbReference type="InterPro" id="IPR008266">
    <property type="entry name" value="Tyr_kinase_AS"/>
</dbReference>
<sequence>MASNPHHSDELDVDMLLDEGSEVDSVGTGSSPRPPFPALNIDPDTSDDEEGGGEIIGRGISAAHATPYKNATGSLAEPARSVTFDPASEDVDDPWLSRDDAVDRSAKASTLPNDIRPNELRKSSVKCAERSVKQTPVRKAATTADIPHGRSSPAPSRGPELVEELGTVFVAPKIHYARTCLLPTLAALETFKARDCYGLHANGRWVGIPAQGDYDFEKDLYTPTVTLLNKILDKFVRPSCPNGVERKVVESHAGRFQHKGEDKYTLPDIVVEARGPSFEKPANGSKLGYSNVAAIIEMKRERDMGKKDGAHLEQMSISARQVLAHQPNRHFIRCVLLSEETCRLFHFDRSGAEIFPSISFHTGAHSLQGDLYRFIRVIVTVCSPDEKVLGFDTSIQWDIVKGIKTNGRLYANGREYFLLKQNPVSVQVIKGRATTLWSVEDRVTKTRFIVKDSWAPEGRTGEHDLLRKAAGLIGVCQGVSFETGRGETKEYRSFFSIRSTGFCNRIASRIVMEEYGEQIQHFASKLQLVAGIRDAIAGHARLLGKAKILHRDISNKNILLGKLDTVGYRGILIDLNVAIDLDEDRQHTVKEARTGSRFFQSITILDSLHHLAAAGDPPPHDHTDDLESFFYVLCYILLLFLPNKDLRSESDPGRMVIRGWASEDPETASNAKSAIFEIRRPHGKVAIDAIRASWGETCATLFEKYLSWVGGIQEQKGRLLRQLPANESIPQGIFVPIIENAVDHYATVLGFFEDAIDALGGVTEGPWKVAFDAFPRPSANEDKRGRSPSEDPEDAENSSPQAAPRQSTPDSPRIPSRKKRTRGSKSG</sequence>
<feature type="compositionally biased region" description="Basic and acidic residues" evidence="1">
    <location>
        <begin position="779"/>
        <end position="789"/>
    </location>
</feature>
<protein>
    <recommendedName>
        <fullName evidence="2">Fungal-type protein kinase domain-containing protein</fullName>
    </recommendedName>
</protein>
<evidence type="ECO:0000313" key="3">
    <source>
        <dbReference type="EMBL" id="TEB28876.1"/>
    </source>
</evidence>
<dbReference type="EMBL" id="QPFP01000030">
    <property type="protein sequence ID" value="TEB28876.1"/>
    <property type="molecule type" value="Genomic_DNA"/>
</dbReference>
<dbReference type="PANTHER" id="PTHR38248">
    <property type="entry name" value="FUNK1 6"/>
    <property type="match status" value="1"/>
</dbReference>
<feature type="compositionally biased region" description="Basic and acidic residues" evidence="1">
    <location>
        <begin position="1"/>
        <end position="10"/>
    </location>
</feature>
<feature type="compositionally biased region" description="Basic and acidic residues" evidence="1">
    <location>
        <begin position="116"/>
        <end position="132"/>
    </location>
</feature>
<dbReference type="GO" id="GO:0004672">
    <property type="term" value="F:protein kinase activity"/>
    <property type="evidence" value="ECO:0007669"/>
    <property type="project" value="InterPro"/>
</dbReference>
<evidence type="ECO:0000313" key="4">
    <source>
        <dbReference type="Proteomes" id="UP000298030"/>
    </source>
</evidence>
<dbReference type="PROSITE" id="PS00109">
    <property type="entry name" value="PROTEIN_KINASE_TYR"/>
    <property type="match status" value="1"/>
</dbReference>
<feature type="region of interest" description="Disordered" evidence="1">
    <location>
        <begin position="773"/>
        <end position="827"/>
    </location>
</feature>
<accession>A0A4Y7T3X3</accession>
<feature type="region of interest" description="Disordered" evidence="1">
    <location>
        <begin position="1"/>
        <end position="65"/>
    </location>
</feature>
<dbReference type="Pfam" id="PF17667">
    <property type="entry name" value="Pkinase_fungal"/>
    <property type="match status" value="2"/>
</dbReference>
<comment type="caution">
    <text evidence="3">The sequence shown here is derived from an EMBL/GenBank/DDBJ whole genome shotgun (WGS) entry which is preliminary data.</text>
</comment>
<feature type="compositionally biased region" description="Acidic residues" evidence="1">
    <location>
        <begin position="11"/>
        <end position="22"/>
    </location>
</feature>
<organism evidence="3 4">
    <name type="scientific">Coprinellus micaceus</name>
    <name type="common">Glistening ink-cap mushroom</name>
    <name type="synonym">Coprinus micaceus</name>
    <dbReference type="NCBI Taxonomy" id="71717"/>
    <lineage>
        <taxon>Eukaryota</taxon>
        <taxon>Fungi</taxon>
        <taxon>Dikarya</taxon>
        <taxon>Basidiomycota</taxon>
        <taxon>Agaricomycotina</taxon>
        <taxon>Agaricomycetes</taxon>
        <taxon>Agaricomycetidae</taxon>
        <taxon>Agaricales</taxon>
        <taxon>Agaricineae</taxon>
        <taxon>Psathyrellaceae</taxon>
        <taxon>Coprinellus</taxon>
    </lineage>
</organism>
<feature type="region of interest" description="Disordered" evidence="1">
    <location>
        <begin position="85"/>
        <end position="159"/>
    </location>
</feature>
<name>A0A4Y7T3X3_COPMI</name>
<feature type="domain" description="Fungal-type protein kinase" evidence="2">
    <location>
        <begin position="502"/>
        <end position="636"/>
    </location>
</feature>
<dbReference type="SUPFAM" id="SSF56112">
    <property type="entry name" value="Protein kinase-like (PK-like)"/>
    <property type="match status" value="1"/>
</dbReference>
<dbReference type="AlphaFoldDB" id="A0A4Y7T3X3"/>
<dbReference type="InterPro" id="IPR040976">
    <property type="entry name" value="Pkinase_fungal"/>
</dbReference>
<gene>
    <name evidence="3" type="ORF">FA13DRAFT_1775814</name>
</gene>
<reference evidence="3 4" key="1">
    <citation type="journal article" date="2019" name="Nat. Ecol. Evol.">
        <title>Megaphylogeny resolves global patterns of mushroom evolution.</title>
        <authorList>
            <person name="Varga T."/>
            <person name="Krizsan K."/>
            <person name="Foldi C."/>
            <person name="Dima B."/>
            <person name="Sanchez-Garcia M."/>
            <person name="Sanchez-Ramirez S."/>
            <person name="Szollosi G.J."/>
            <person name="Szarkandi J.G."/>
            <person name="Papp V."/>
            <person name="Albert L."/>
            <person name="Andreopoulos W."/>
            <person name="Angelini C."/>
            <person name="Antonin V."/>
            <person name="Barry K.W."/>
            <person name="Bougher N.L."/>
            <person name="Buchanan P."/>
            <person name="Buyck B."/>
            <person name="Bense V."/>
            <person name="Catcheside P."/>
            <person name="Chovatia M."/>
            <person name="Cooper J."/>
            <person name="Damon W."/>
            <person name="Desjardin D."/>
            <person name="Finy P."/>
            <person name="Geml J."/>
            <person name="Haridas S."/>
            <person name="Hughes K."/>
            <person name="Justo A."/>
            <person name="Karasinski D."/>
            <person name="Kautmanova I."/>
            <person name="Kiss B."/>
            <person name="Kocsube S."/>
            <person name="Kotiranta H."/>
            <person name="LaButti K.M."/>
            <person name="Lechner B.E."/>
            <person name="Liimatainen K."/>
            <person name="Lipzen A."/>
            <person name="Lukacs Z."/>
            <person name="Mihaltcheva S."/>
            <person name="Morgado L.N."/>
            <person name="Niskanen T."/>
            <person name="Noordeloos M.E."/>
            <person name="Ohm R.A."/>
            <person name="Ortiz-Santana B."/>
            <person name="Ovrebo C."/>
            <person name="Racz N."/>
            <person name="Riley R."/>
            <person name="Savchenko A."/>
            <person name="Shiryaev A."/>
            <person name="Soop K."/>
            <person name="Spirin V."/>
            <person name="Szebenyi C."/>
            <person name="Tomsovsky M."/>
            <person name="Tulloss R.E."/>
            <person name="Uehling J."/>
            <person name="Grigoriev I.V."/>
            <person name="Vagvolgyi C."/>
            <person name="Papp T."/>
            <person name="Martin F.M."/>
            <person name="Miettinen O."/>
            <person name="Hibbett D.S."/>
            <person name="Nagy L.G."/>
        </authorList>
    </citation>
    <scope>NUCLEOTIDE SEQUENCE [LARGE SCALE GENOMIC DNA]</scope>
    <source>
        <strain evidence="3 4">FP101781</strain>
    </source>
</reference>
<dbReference type="Proteomes" id="UP000298030">
    <property type="component" value="Unassembled WGS sequence"/>
</dbReference>
<feature type="compositionally biased region" description="Basic residues" evidence="1">
    <location>
        <begin position="815"/>
        <end position="827"/>
    </location>
</feature>
<dbReference type="PANTHER" id="PTHR38248:SF2">
    <property type="entry name" value="FUNK1 11"/>
    <property type="match status" value="1"/>
</dbReference>
<evidence type="ECO:0000256" key="1">
    <source>
        <dbReference type="SAM" id="MobiDB-lite"/>
    </source>
</evidence>
<dbReference type="STRING" id="71717.A0A4Y7T3X3"/>
<proteinExistence type="predicted"/>
<keyword evidence="4" id="KW-1185">Reference proteome</keyword>
<feature type="compositionally biased region" description="Basic and acidic residues" evidence="1">
    <location>
        <begin position="95"/>
        <end position="106"/>
    </location>
</feature>